<dbReference type="EMBL" id="BMIA01000006">
    <property type="protein sequence ID" value="GGH53783.1"/>
    <property type="molecule type" value="Genomic_DNA"/>
</dbReference>
<dbReference type="Proteomes" id="UP000600214">
    <property type="component" value="Unassembled WGS sequence"/>
</dbReference>
<comment type="caution">
    <text evidence="1">The sequence shown here is derived from an EMBL/GenBank/DDBJ whole genome shotgun (WGS) entry which is preliminary data.</text>
</comment>
<gene>
    <name evidence="1" type="ORF">GCM10007423_59620</name>
</gene>
<evidence type="ECO:0000313" key="1">
    <source>
        <dbReference type="EMBL" id="GGH53783.1"/>
    </source>
</evidence>
<accession>A0ABQ1ZAR2</accession>
<name>A0ABQ1ZAR2_9BACT</name>
<proteinExistence type="predicted"/>
<evidence type="ECO:0000313" key="2">
    <source>
        <dbReference type="Proteomes" id="UP000600214"/>
    </source>
</evidence>
<organism evidence="1 2">
    <name type="scientific">Dyadobacter endophyticus</name>
    <dbReference type="NCBI Taxonomy" id="1749036"/>
    <lineage>
        <taxon>Bacteria</taxon>
        <taxon>Pseudomonadati</taxon>
        <taxon>Bacteroidota</taxon>
        <taxon>Cytophagia</taxon>
        <taxon>Cytophagales</taxon>
        <taxon>Spirosomataceae</taxon>
        <taxon>Dyadobacter</taxon>
    </lineage>
</organism>
<protein>
    <submittedName>
        <fullName evidence="1">Uncharacterized protein</fullName>
    </submittedName>
</protein>
<sequence>MGDFSWENATGDKIQINSNTFATTERINLLCIGNSDTGKVFWALTKYKFTKVLNYKMVTNVMEYFR</sequence>
<reference evidence="2" key="1">
    <citation type="journal article" date="2019" name="Int. J. Syst. Evol. Microbiol.">
        <title>The Global Catalogue of Microorganisms (GCM) 10K type strain sequencing project: providing services to taxonomists for standard genome sequencing and annotation.</title>
        <authorList>
            <consortium name="The Broad Institute Genomics Platform"/>
            <consortium name="The Broad Institute Genome Sequencing Center for Infectious Disease"/>
            <person name="Wu L."/>
            <person name="Ma J."/>
        </authorList>
    </citation>
    <scope>NUCLEOTIDE SEQUENCE [LARGE SCALE GENOMIC DNA]</scope>
    <source>
        <strain evidence="2">CGMCC 1.15288</strain>
    </source>
</reference>
<keyword evidence="2" id="KW-1185">Reference proteome</keyword>